<dbReference type="PROSITE" id="PS50110">
    <property type="entry name" value="RESPONSE_REGULATORY"/>
    <property type="match status" value="1"/>
</dbReference>
<comment type="catalytic activity">
    <reaction evidence="1">
        <text>ATP + protein L-histidine = ADP + protein N-phospho-L-histidine.</text>
        <dbReference type="EC" id="2.7.13.3"/>
    </reaction>
</comment>
<dbReference type="Gene3D" id="1.10.287.130">
    <property type="match status" value="1"/>
</dbReference>
<evidence type="ECO:0000256" key="4">
    <source>
        <dbReference type="ARBA" id="ARBA00022553"/>
    </source>
</evidence>
<dbReference type="GO" id="GO:0005886">
    <property type="term" value="C:plasma membrane"/>
    <property type="evidence" value="ECO:0007669"/>
    <property type="project" value="UniProtKB-SubCell"/>
</dbReference>
<evidence type="ECO:0000313" key="13">
    <source>
        <dbReference type="EMBL" id="MDR7324956.1"/>
    </source>
</evidence>
<dbReference type="GO" id="GO:0005524">
    <property type="term" value="F:ATP binding"/>
    <property type="evidence" value="ECO:0007669"/>
    <property type="project" value="UniProtKB-KW"/>
</dbReference>
<dbReference type="Pfam" id="PF00072">
    <property type="entry name" value="Response_reg"/>
    <property type="match status" value="1"/>
</dbReference>
<dbReference type="InterPro" id="IPR004358">
    <property type="entry name" value="Sig_transdc_His_kin-like_C"/>
</dbReference>
<dbReference type="Gene3D" id="3.30.450.20">
    <property type="entry name" value="PAS domain"/>
    <property type="match status" value="1"/>
</dbReference>
<dbReference type="InterPro" id="IPR036097">
    <property type="entry name" value="HisK_dim/P_sf"/>
</dbReference>
<keyword evidence="4 10" id="KW-0597">Phosphoprotein</keyword>
<evidence type="ECO:0000259" key="12">
    <source>
        <dbReference type="PROSITE" id="PS50110"/>
    </source>
</evidence>
<dbReference type="InterPro" id="IPR001789">
    <property type="entry name" value="Sig_transdc_resp-reg_receiver"/>
</dbReference>
<evidence type="ECO:0000256" key="8">
    <source>
        <dbReference type="ARBA" id="ARBA00022840"/>
    </source>
</evidence>
<dbReference type="InterPro" id="IPR036457">
    <property type="entry name" value="PPM-type-like_dom_sf"/>
</dbReference>
<keyword evidence="9" id="KW-0902">Two-component regulatory system</keyword>
<dbReference type="Gene3D" id="3.30.565.10">
    <property type="entry name" value="Histidine kinase-like ATPase, C-terminal domain"/>
    <property type="match status" value="2"/>
</dbReference>
<dbReference type="SMART" id="SM00387">
    <property type="entry name" value="HATPase_c"/>
    <property type="match status" value="1"/>
</dbReference>
<dbReference type="SMART" id="SM00331">
    <property type="entry name" value="PP2C_SIG"/>
    <property type="match status" value="1"/>
</dbReference>
<dbReference type="PRINTS" id="PR00344">
    <property type="entry name" value="BCTRLSENSOR"/>
</dbReference>
<dbReference type="Pfam" id="PF13581">
    <property type="entry name" value="HATPase_c_2"/>
    <property type="match status" value="1"/>
</dbReference>
<dbReference type="Gene3D" id="3.40.50.2300">
    <property type="match status" value="1"/>
</dbReference>
<feature type="domain" description="Response regulatory" evidence="12">
    <location>
        <begin position="602"/>
        <end position="717"/>
    </location>
</feature>
<dbReference type="GO" id="GO:0000155">
    <property type="term" value="F:phosphorelay sensor kinase activity"/>
    <property type="evidence" value="ECO:0007669"/>
    <property type="project" value="InterPro"/>
</dbReference>
<dbReference type="Pfam" id="PF02518">
    <property type="entry name" value="HATPase_c"/>
    <property type="match status" value="1"/>
</dbReference>
<dbReference type="InterPro" id="IPR003661">
    <property type="entry name" value="HisK_dim/P_dom"/>
</dbReference>
<dbReference type="FunFam" id="1.10.287.130:FF:000045">
    <property type="entry name" value="Two-component system sensor histidine kinase/response regulator"/>
    <property type="match status" value="1"/>
</dbReference>
<evidence type="ECO:0000256" key="9">
    <source>
        <dbReference type="ARBA" id="ARBA00023012"/>
    </source>
</evidence>
<keyword evidence="7" id="KW-0418">Kinase</keyword>
<sequence>MGSASDQDTTVGDLPAELALAFDTGGEMGARMRDLDWSATAIGAPASWPPVLRGAVALMLASRAQIVIFWGPEYVALYNDAYIPAMGAKHPAHLGRPGREMWSEIWGLIGGLFDGVVASGEAYWAPNHRFMLERHGYLEETYFDISYDPIRLPDGTVGGVYCIVTDTTSRVVGERRVTALSTLGSRLGETASQPALAAEIVRVLGEFPADVPFSMVRLESGDAPILAVGGAADADVRPVPVDAETLLPTADLLATAPDSAAAEAFATPITAGHQTVGVLVLGLSRHLARDDAYLGFCRLVAAQVSNAVANLRAYEHERAQAAALTALDEAKTSFFSNVSHELRTPLTLILGPLEDALATPGLAEDARERLEVMQRNGFRLLKLVNTVLDFSRISAGRLRATYQPTDLADYTARLASTFRSATDRAGLRLVVDCPSLPAPVHVDREMWEKIILNLLSNAVKFTFTGSVTVRARAAGPVAVVEVADTGVGIAAEEIPQLFERFHRVAGVRARSHEGTGIGLALVRELIEQHGGTVTVTSTPGEGSVFRLTVPFGSAHLPPDRMIEPAPLADQVDGRQFLEETRPWLAEEPPAAAPPPRTPGRGRILLADDNGDLRDHVTRLLRPHWDVVAVADGQAALDAALGTSFDLVLTDVMMPRMDGFALVEALRKDQRTSGVPVIILSARAGDEASVEGLAAGADDYLVKPFTARDLVARVRANLELGQLRGRITARLRALVDAAADLNAARSTTAVIEAAAGHALRMVNAGRVVATVRGASFETRRVEETPEQPSAVVPLAGATGDPLGELAVWRDGHDPTPFDEVVLAQLGRLVGIRLENARLYEAEHRIATTLQHSLLPRSLPKVPGAVTASRYLAGSAEAEVGGDWYDVIVGPGGHLDLVIGDVVGKGVHAAAAMGQLRNALRAYLLEGFDPGEALTRLNRLVDNLGRRQFATVVCVRYDPVRRDLLFASAGHPSPVVITTEADVAFLHETALGPPIGALPQATYRTGTGRLSVGSRLLLYTDGLIEDRRQGIDTGLQALLTDAARPADHVEDLIDGLLRRVADQPLHDDIALLALEAAEADRMDLRLPSDPNRLSVLRRRLDDFLAAHGVPENEIFDLTVAVSEAAANAIEHPVAPREPVIDVTVRIATGPDGVPAAVEATIRDTGGWRPEGEAGFRGRGLALIRALATLTVERSAAGTALTLRRELGTPASPDRDAPGRGA</sequence>
<dbReference type="RefSeq" id="WP_310419128.1">
    <property type="nucleotide sequence ID" value="NZ_JAVDYC010000001.1"/>
</dbReference>
<name>A0AAE4CT67_9ACTN</name>
<dbReference type="CDD" id="cd16936">
    <property type="entry name" value="HATPase_RsbW-like"/>
    <property type="match status" value="1"/>
</dbReference>
<comment type="subcellular location">
    <subcellularLocation>
        <location evidence="2">Cell membrane</location>
    </subcellularLocation>
</comment>
<evidence type="ECO:0000256" key="1">
    <source>
        <dbReference type="ARBA" id="ARBA00000085"/>
    </source>
</evidence>
<evidence type="ECO:0000256" key="3">
    <source>
        <dbReference type="ARBA" id="ARBA00012438"/>
    </source>
</evidence>
<dbReference type="SUPFAM" id="SSF47384">
    <property type="entry name" value="Homodimeric domain of signal transducing histidine kinase"/>
    <property type="match status" value="1"/>
</dbReference>
<dbReference type="PANTHER" id="PTHR43547:SF2">
    <property type="entry name" value="HYBRID SIGNAL TRANSDUCTION HISTIDINE KINASE C"/>
    <property type="match status" value="1"/>
</dbReference>
<dbReference type="Pfam" id="PF07228">
    <property type="entry name" value="SpoIIE"/>
    <property type="match status" value="1"/>
</dbReference>
<dbReference type="PROSITE" id="PS50109">
    <property type="entry name" value="HIS_KIN"/>
    <property type="match status" value="1"/>
</dbReference>
<dbReference type="EC" id="2.7.13.3" evidence="3"/>
<dbReference type="CDD" id="cd16922">
    <property type="entry name" value="HATPase_EvgS-ArcB-TorS-like"/>
    <property type="match status" value="1"/>
</dbReference>
<dbReference type="PANTHER" id="PTHR43547">
    <property type="entry name" value="TWO-COMPONENT HISTIDINE KINASE"/>
    <property type="match status" value="1"/>
</dbReference>
<dbReference type="InterPro" id="IPR011006">
    <property type="entry name" value="CheY-like_superfamily"/>
</dbReference>
<evidence type="ECO:0000256" key="6">
    <source>
        <dbReference type="ARBA" id="ARBA00022741"/>
    </source>
</evidence>
<dbReference type="Gene3D" id="3.30.450.40">
    <property type="match status" value="1"/>
</dbReference>
<dbReference type="SMART" id="SM00388">
    <property type="entry name" value="HisKA"/>
    <property type="match status" value="1"/>
</dbReference>
<dbReference type="InterPro" id="IPR005467">
    <property type="entry name" value="His_kinase_dom"/>
</dbReference>
<proteinExistence type="predicted"/>
<dbReference type="SUPFAM" id="SSF52172">
    <property type="entry name" value="CheY-like"/>
    <property type="match status" value="1"/>
</dbReference>
<evidence type="ECO:0000256" key="7">
    <source>
        <dbReference type="ARBA" id="ARBA00022777"/>
    </source>
</evidence>
<evidence type="ECO:0000259" key="11">
    <source>
        <dbReference type="PROSITE" id="PS50109"/>
    </source>
</evidence>
<gene>
    <name evidence="13" type="ORF">J2S44_005206</name>
</gene>
<evidence type="ECO:0000256" key="10">
    <source>
        <dbReference type="PROSITE-ProRule" id="PRU00169"/>
    </source>
</evidence>
<dbReference type="AlphaFoldDB" id="A0AAE4CT67"/>
<keyword evidence="8" id="KW-0067">ATP-binding</keyword>
<dbReference type="InterPro" id="IPR001932">
    <property type="entry name" value="PPM-type_phosphatase-like_dom"/>
</dbReference>
<accession>A0AAE4CT67</accession>
<dbReference type="Pfam" id="PF00512">
    <property type="entry name" value="HisKA"/>
    <property type="match status" value="1"/>
</dbReference>
<dbReference type="Gene3D" id="3.60.40.10">
    <property type="entry name" value="PPM-type phosphatase domain"/>
    <property type="match status" value="1"/>
</dbReference>
<organism evidence="13 14">
    <name type="scientific">Catenuloplanes niger</name>
    <dbReference type="NCBI Taxonomy" id="587534"/>
    <lineage>
        <taxon>Bacteria</taxon>
        <taxon>Bacillati</taxon>
        <taxon>Actinomycetota</taxon>
        <taxon>Actinomycetes</taxon>
        <taxon>Micromonosporales</taxon>
        <taxon>Micromonosporaceae</taxon>
        <taxon>Catenuloplanes</taxon>
    </lineage>
</organism>
<dbReference type="SUPFAM" id="SSF55781">
    <property type="entry name" value="GAF domain-like"/>
    <property type="match status" value="2"/>
</dbReference>
<dbReference type="CDD" id="cd00082">
    <property type="entry name" value="HisKA"/>
    <property type="match status" value="1"/>
</dbReference>
<keyword evidence="5" id="KW-0808">Transferase</keyword>
<dbReference type="SMART" id="SM00448">
    <property type="entry name" value="REC"/>
    <property type="match status" value="1"/>
</dbReference>
<dbReference type="Proteomes" id="UP001183629">
    <property type="component" value="Unassembled WGS sequence"/>
</dbReference>
<dbReference type="InterPro" id="IPR029016">
    <property type="entry name" value="GAF-like_dom_sf"/>
</dbReference>
<dbReference type="FunFam" id="3.30.565.10:FF:000037">
    <property type="entry name" value="Hybrid sensor histidine kinase/response regulator"/>
    <property type="match status" value="1"/>
</dbReference>
<dbReference type="InterPro" id="IPR003594">
    <property type="entry name" value="HATPase_dom"/>
</dbReference>
<feature type="domain" description="Histidine kinase" evidence="11">
    <location>
        <begin position="337"/>
        <end position="553"/>
    </location>
</feature>
<evidence type="ECO:0000256" key="2">
    <source>
        <dbReference type="ARBA" id="ARBA00004236"/>
    </source>
</evidence>
<evidence type="ECO:0000313" key="14">
    <source>
        <dbReference type="Proteomes" id="UP001183629"/>
    </source>
</evidence>
<dbReference type="InterPro" id="IPR036890">
    <property type="entry name" value="HATPase_C_sf"/>
</dbReference>
<comment type="caution">
    <text evidence="13">The sequence shown here is derived from an EMBL/GenBank/DDBJ whole genome shotgun (WGS) entry which is preliminary data.</text>
</comment>
<evidence type="ECO:0000256" key="5">
    <source>
        <dbReference type="ARBA" id="ARBA00022679"/>
    </source>
</evidence>
<dbReference type="SUPFAM" id="SSF55874">
    <property type="entry name" value="ATPase domain of HSP90 chaperone/DNA topoisomerase II/histidine kinase"/>
    <property type="match status" value="1"/>
</dbReference>
<dbReference type="EMBL" id="JAVDYC010000001">
    <property type="protein sequence ID" value="MDR7324956.1"/>
    <property type="molecule type" value="Genomic_DNA"/>
</dbReference>
<dbReference type="SUPFAM" id="SSF81606">
    <property type="entry name" value="PP2C-like"/>
    <property type="match status" value="1"/>
</dbReference>
<reference evidence="13 14" key="1">
    <citation type="submission" date="2023-07" db="EMBL/GenBank/DDBJ databases">
        <title>Sequencing the genomes of 1000 actinobacteria strains.</title>
        <authorList>
            <person name="Klenk H.-P."/>
        </authorList>
    </citation>
    <scope>NUCLEOTIDE SEQUENCE [LARGE SCALE GENOMIC DNA]</scope>
    <source>
        <strain evidence="13 14">DSM 44711</strain>
    </source>
</reference>
<keyword evidence="14" id="KW-1185">Reference proteome</keyword>
<protein>
    <recommendedName>
        <fullName evidence="3">histidine kinase</fullName>
        <ecNumber evidence="3">2.7.13.3</ecNumber>
    </recommendedName>
</protein>
<keyword evidence="6" id="KW-0547">Nucleotide-binding</keyword>
<feature type="modified residue" description="4-aspartylphosphate" evidence="10">
    <location>
        <position position="650"/>
    </location>
</feature>